<comment type="caution">
    <text evidence="3">The sequence shown here is derived from an EMBL/GenBank/DDBJ whole genome shotgun (WGS) entry which is preliminary data.</text>
</comment>
<dbReference type="Pfam" id="PF13478">
    <property type="entry name" value="XdhC_C"/>
    <property type="match status" value="1"/>
</dbReference>
<dbReference type="PANTHER" id="PTHR30388:SF6">
    <property type="entry name" value="XANTHINE DEHYDROGENASE SUBUNIT A-RELATED"/>
    <property type="match status" value="1"/>
</dbReference>
<dbReference type="InterPro" id="IPR027051">
    <property type="entry name" value="XdhC_Rossmann_dom"/>
</dbReference>
<sequence length="378" mass="41727">MNELQKIIEAFAAEKQSGKPAILATIVNTKGSTYRKPGARMLITSNGRMLGAFFGGCLENDVFEYSKQVMPGKPTLINYTEDDLVLGFDFGCKGLVQILLEHLEQKDESTHLDFIANCLRNRITGVIATVFDVTGQTKVLRGDRLMLNHSHQVINGIADFQLTSAILDDAQIALENGQSIVKSYPLSTGSVEVFIEVIEPPTPLIIFGAGHDAIPVASFAKQIGWHVTIVDPRNLDATAECFYMADDVILTHLESVHKYFSPHPQTVVVVMTHNYFHDQQLLKMLLPSCVRYLGVLGPKRRTVQLLEELQADGTVYTEEQLLKLHSPVGLDIGANTPEAIALSIIAEIQAVIANRSAGFLKHRQQPIHIDCYTSSLHI</sequence>
<accession>A0A951QST2</accession>
<dbReference type="Proteomes" id="UP000729701">
    <property type="component" value="Unassembled WGS sequence"/>
</dbReference>
<dbReference type="InterPro" id="IPR052698">
    <property type="entry name" value="MoCofactor_Util/Proc"/>
</dbReference>
<evidence type="ECO:0000259" key="1">
    <source>
        <dbReference type="Pfam" id="PF02625"/>
    </source>
</evidence>
<feature type="domain" description="XdhC- CoxI" evidence="1">
    <location>
        <begin position="16"/>
        <end position="79"/>
    </location>
</feature>
<feature type="domain" description="XdhC Rossmann" evidence="2">
    <location>
        <begin position="204"/>
        <end position="348"/>
    </location>
</feature>
<evidence type="ECO:0000259" key="2">
    <source>
        <dbReference type="Pfam" id="PF13478"/>
    </source>
</evidence>
<dbReference type="InterPro" id="IPR003777">
    <property type="entry name" value="XdhC_CoxI"/>
</dbReference>
<dbReference type="Gene3D" id="3.40.50.720">
    <property type="entry name" value="NAD(P)-binding Rossmann-like Domain"/>
    <property type="match status" value="1"/>
</dbReference>
<dbReference type="EMBL" id="JAHHGZ010000046">
    <property type="protein sequence ID" value="MBW4671481.1"/>
    <property type="molecule type" value="Genomic_DNA"/>
</dbReference>
<organism evidence="3 4">
    <name type="scientific">Cyanomargarita calcarea GSE-NOS-MK-12-04C</name>
    <dbReference type="NCBI Taxonomy" id="2839659"/>
    <lineage>
        <taxon>Bacteria</taxon>
        <taxon>Bacillati</taxon>
        <taxon>Cyanobacteriota</taxon>
        <taxon>Cyanophyceae</taxon>
        <taxon>Nostocales</taxon>
        <taxon>Cyanomargaritaceae</taxon>
        <taxon>Cyanomargarita</taxon>
    </lineage>
</organism>
<dbReference type="AlphaFoldDB" id="A0A951QST2"/>
<reference evidence="3" key="2">
    <citation type="journal article" date="2022" name="Microbiol. Resour. Announc.">
        <title>Metagenome Sequencing to Explore Phylogenomics of Terrestrial Cyanobacteria.</title>
        <authorList>
            <person name="Ward R.D."/>
            <person name="Stajich J.E."/>
            <person name="Johansen J.R."/>
            <person name="Huntemann M."/>
            <person name="Clum A."/>
            <person name="Foster B."/>
            <person name="Foster B."/>
            <person name="Roux S."/>
            <person name="Palaniappan K."/>
            <person name="Varghese N."/>
            <person name="Mukherjee S."/>
            <person name="Reddy T.B.K."/>
            <person name="Daum C."/>
            <person name="Copeland A."/>
            <person name="Chen I.A."/>
            <person name="Ivanova N.N."/>
            <person name="Kyrpides N.C."/>
            <person name="Shapiro N."/>
            <person name="Eloe-Fadrosh E.A."/>
            <person name="Pietrasiak N."/>
        </authorList>
    </citation>
    <scope>NUCLEOTIDE SEQUENCE</scope>
    <source>
        <strain evidence="3">GSE-NOS-MK-12-04C</strain>
    </source>
</reference>
<reference evidence="3" key="1">
    <citation type="submission" date="2021-05" db="EMBL/GenBank/DDBJ databases">
        <authorList>
            <person name="Pietrasiak N."/>
            <person name="Ward R."/>
            <person name="Stajich J.E."/>
            <person name="Kurbessoian T."/>
        </authorList>
    </citation>
    <scope>NUCLEOTIDE SEQUENCE</scope>
    <source>
        <strain evidence="3">GSE-NOS-MK-12-04C</strain>
    </source>
</reference>
<evidence type="ECO:0000313" key="4">
    <source>
        <dbReference type="Proteomes" id="UP000729701"/>
    </source>
</evidence>
<gene>
    <name evidence="3" type="ORF">KME60_29675</name>
</gene>
<proteinExistence type="predicted"/>
<dbReference type="Pfam" id="PF02625">
    <property type="entry name" value="XdhC_CoxI"/>
    <property type="match status" value="1"/>
</dbReference>
<dbReference type="PANTHER" id="PTHR30388">
    <property type="entry name" value="ALDEHYDE OXIDOREDUCTASE MOLYBDENUM COFACTOR ASSEMBLY PROTEIN"/>
    <property type="match status" value="1"/>
</dbReference>
<name>A0A951QST2_9CYAN</name>
<protein>
    <submittedName>
        <fullName evidence="3">XdhC family protein</fullName>
    </submittedName>
</protein>
<evidence type="ECO:0000313" key="3">
    <source>
        <dbReference type="EMBL" id="MBW4671481.1"/>
    </source>
</evidence>